<name>A0ABY8WY73_9BACL</name>
<keyword evidence="2" id="KW-1185">Reference proteome</keyword>
<reference evidence="1 2" key="1">
    <citation type="submission" date="2023-06" db="EMBL/GenBank/DDBJ databases">
        <title>Paenibacillus polygonum sp. nov., an endophytic bacterium, isolated from Polygonum lapathifolium L. in Nanji Wetland National Nature Reserve, South of Poyang Lake, Jiangxi Province, China.</title>
        <authorList>
            <person name="Yu Z."/>
        </authorList>
    </citation>
    <scope>NUCLEOTIDE SEQUENCE [LARGE SCALE GENOMIC DNA]</scope>
    <source>
        <strain evidence="1 2">C31</strain>
    </source>
</reference>
<protein>
    <submittedName>
        <fullName evidence="1">Uncharacterized protein</fullName>
    </submittedName>
</protein>
<sequence length="63" mass="7250">MKATIENDQVTRNLLMYCYTCEDATFCTTEEECRACWADQGLFDAEVNDGAGETEQFLRMVHM</sequence>
<proteinExistence type="predicted"/>
<evidence type="ECO:0000313" key="2">
    <source>
        <dbReference type="Proteomes" id="UP001236415"/>
    </source>
</evidence>
<evidence type="ECO:0000313" key="1">
    <source>
        <dbReference type="EMBL" id="WIV17638.1"/>
    </source>
</evidence>
<accession>A0ABY8WY73</accession>
<dbReference type="EMBL" id="CP127162">
    <property type="protein sequence ID" value="WIV17638.1"/>
    <property type="molecule type" value="Genomic_DNA"/>
</dbReference>
<gene>
    <name evidence="1" type="ORF">QPK24_14535</name>
</gene>
<dbReference type="RefSeq" id="WP_285742265.1">
    <property type="nucleotide sequence ID" value="NZ_CP127162.1"/>
</dbReference>
<dbReference type="Proteomes" id="UP001236415">
    <property type="component" value="Chromosome"/>
</dbReference>
<organism evidence="1 2">
    <name type="scientific">Paenibacillus polygoni</name>
    <dbReference type="NCBI Taxonomy" id="3050112"/>
    <lineage>
        <taxon>Bacteria</taxon>
        <taxon>Bacillati</taxon>
        <taxon>Bacillota</taxon>
        <taxon>Bacilli</taxon>
        <taxon>Bacillales</taxon>
        <taxon>Paenibacillaceae</taxon>
        <taxon>Paenibacillus</taxon>
    </lineage>
</organism>